<protein>
    <submittedName>
        <fullName evidence="1">DUF1292 domain-containing protein</fullName>
    </submittedName>
</protein>
<dbReference type="Pfam" id="PF06949">
    <property type="entry name" value="DUF1292"/>
    <property type="match status" value="1"/>
</dbReference>
<reference evidence="1" key="1">
    <citation type="submission" date="2021-02" db="EMBL/GenBank/DDBJ databases">
        <title>Infant gut strain persistence is associated with maternal origin, phylogeny, and functional potential including surface adhesion and iron acquisition.</title>
        <authorList>
            <person name="Lou Y.C."/>
        </authorList>
    </citation>
    <scope>NUCLEOTIDE SEQUENCE</scope>
    <source>
        <strain evidence="1">L3_108_031G1_dasL3_108_031G1_concoct_20</strain>
    </source>
</reference>
<dbReference type="STRING" id="29466.GCA_002005185_01827"/>
<evidence type="ECO:0000313" key="3">
    <source>
        <dbReference type="Proteomes" id="UP000778864"/>
    </source>
</evidence>
<dbReference type="AlphaFoldDB" id="A0A134C2J1"/>
<name>A0A134C2J1_VEIPA</name>
<evidence type="ECO:0000313" key="1">
    <source>
        <dbReference type="EMBL" id="MBS4892269.1"/>
    </source>
</evidence>
<proteinExistence type="predicted"/>
<sequence>MVDQNFEGEVYYLEFEDEHGNKQYFTEDVILNHEGQEYAVLVHVQDEDADHEGQDDTYMILARIETNEEGVEEYVPLDEEDENFETLVKLYEDMDEDE</sequence>
<evidence type="ECO:0000313" key="2">
    <source>
        <dbReference type="EMBL" id="WMS20339.1"/>
    </source>
</evidence>
<dbReference type="Proteomes" id="UP001228955">
    <property type="component" value="Chromosome"/>
</dbReference>
<dbReference type="EMBL" id="JAGZMU010000001">
    <property type="protein sequence ID" value="MBS4892269.1"/>
    <property type="molecule type" value="Genomic_DNA"/>
</dbReference>
<dbReference type="EMBL" id="CP133463">
    <property type="protein sequence ID" value="WMS20339.1"/>
    <property type="molecule type" value="Genomic_DNA"/>
</dbReference>
<organism evidence="1 3">
    <name type="scientific">Veillonella parvula</name>
    <name type="common">Staphylococcus parvulus</name>
    <dbReference type="NCBI Taxonomy" id="29466"/>
    <lineage>
        <taxon>Bacteria</taxon>
        <taxon>Bacillati</taxon>
        <taxon>Bacillota</taxon>
        <taxon>Negativicutes</taxon>
        <taxon>Veillonellales</taxon>
        <taxon>Veillonellaceae</taxon>
        <taxon>Veillonella</taxon>
    </lineage>
</organism>
<accession>A0A134C2J1</accession>
<dbReference type="Proteomes" id="UP000778864">
    <property type="component" value="Unassembled WGS sequence"/>
</dbReference>
<reference evidence="2" key="2">
    <citation type="submission" date="2023-08" db="EMBL/GenBank/DDBJ databases">
        <title>Veillonella_parvula_DSM 2007_complete_genome_hifiasm_Zymo_Research_D6332.</title>
        <authorList>
            <person name="Damerum A."/>
        </authorList>
    </citation>
    <scope>NUCLEOTIDE SEQUENCE</scope>
    <source>
        <strain evidence="2">DSM 2007</strain>
    </source>
</reference>
<gene>
    <name evidence="1" type="ORF">KHZ90_00655</name>
    <name evidence="2" type="ORF">RDV51_03110</name>
</gene>
<dbReference type="RefSeq" id="WP_004696361.1">
    <property type="nucleotide sequence ID" value="NZ_CABFMP010000005.1"/>
</dbReference>
<dbReference type="InterPro" id="IPR009711">
    <property type="entry name" value="UPF0473"/>
</dbReference>